<dbReference type="OrthoDB" id="440325at2759"/>
<keyword evidence="4" id="KW-1185">Reference proteome</keyword>
<keyword evidence="1" id="KW-0560">Oxidoreductase</keyword>
<keyword evidence="2" id="KW-0812">Transmembrane</keyword>
<dbReference type="GO" id="GO:0006081">
    <property type="term" value="P:aldehyde metabolic process"/>
    <property type="evidence" value="ECO:0007669"/>
    <property type="project" value="InterPro"/>
</dbReference>
<dbReference type="Gene3D" id="3.40.605.10">
    <property type="entry name" value="Aldehyde Dehydrogenase, Chain A, domain 1"/>
    <property type="match status" value="1"/>
</dbReference>
<protein>
    <submittedName>
        <fullName evidence="3">Aldehyde dehydrogenase</fullName>
    </submittedName>
</protein>
<evidence type="ECO:0000256" key="2">
    <source>
        <dbReference type="SAM" id="Phobius"/>
    </source>
</evidence>
<dbReference type="STRING" id="74557.A0A1V9YZ32"/>
<evidence type="ECO:0000313" key="4">
    <source>
        <dbReference type="Proteomes" id="UP000243217"/>
    </source>
</evidence>
<dbReference type="SUPFAM" id="SSF53720">
    <property type="entry name" value="ALDH-like"/>
    <property type="match status" value="1"/>
</dbReference>
<reference evidence="3 4" key="1">
    <citation type="journal article" date="2014" name="Genome Biol. Evol.">
        <title>The secreted proteins of Achlya hypogyna and Thraustotheca clavata identify the ancestral oomycete secretome and reveal gene acquisitions by horizontal gene transfer.</title>
        <authorList>
            <person name="Misner I."/>
            <person name="Blouin N."/>
            <person name="Leonard G."/>
            <person name="Richards T.A."/>
            <person name="Lane C.E."/>
        </authorList>
    </citation>
    <scope>NUCLEOTIDE SEQUENCE [LARGE SCALE GENOMIC DNA]</scope>
    <source>
        <strain evidence="3 4">ATCC 34112</strain>
    </source>
</reference>
<organism evidence="3 4">
    <name type="scientific">Thraustotheca clavata</name>
    <dbReference type="NCBI Taxonomy" id="74557"/>
    <lineage>
        <taxon>Eukaryota</taxon>
        <taxon>Sar</taxon>
        <taxon>Stramenopiles</taxon>
        <taxon>Oomycota</taxon>
        <taxon>Saprolegniomycetes</taxon>
        <taxon>Saprolegniales</taxon>
        <taxon>Achlyaceae</taxon>
        <taxon>Thraustotheca</taxon>
    </lineage>
</organism>
<sequence>DTLVHLTNPHLPFGGVGNSGMGAYHGHHSFKAFSHQKSVMYKPFILDIAQRYQPYTSFADKLLRFALRPIPRSWIRVLYGTGFLALAGIILAIIFATKHH</sequence>
<accession>A0A1V9YZ32</accession>
<name>A0A1V9YZ32_9STRA</name>
<feature type="transmembrane region" description="Helical" evidence="2">
    <location>
        <begin position="77"/>
        <end position="97"/>
    </location>
</feature>
<keyword evidence="2" id="KW-0472">Membrane</keyword>
<dbReference type="InterPro" id="IPR012394">
    <property type="entry name" value="Aldehyde_DH_NAD(P)"/>
</dbReference>
<keyword evidence="2" id="KW-1133">Transmembrane helix</keyword>
<comment type="caution">
    <text evidence="3">The sequence shown here is derived from an EMBL/GenBank/DDBJ whole genome shotgun (WGS) entry which is preliminary data.</text>
</comment>
<dbReference type="AlphaFoldDB" id="A0A1V9YZ32"/>
<dbReference type="InterPro" id="IPR016162">
    <property type="entry name" value="Ald_DH_N"/>
</dbReference>
<evidence type="ECO:0000256" key="1">
    <source>
        <dbReference type="ARBA" id="ARBA00023002"/>
    </source>
</evidence>
<feature type="non-terminal residue" evidence="3">
    <location>
        <position position="1"/>
    </location>
</feature>
<dbReference type="PANTHER" id="PTHR43570">
    <property type="entry name" value="ALDEHYDE DEHYDROGENASE"/>
    <property type="match status" value="1"/>
</dbReference>
<proteinExistence type="predicted"/>
<dbReference type="PANTHER" id="PTHR43570:SF16">
    <property type="entry name" value="ALDEHYDE DEHYDROGENASE TYPE III, ISOFORM Q"/>
    <property type="match status" value="1"/>
</dbReference>
<dbReference type="GO" id="GO:0005737">
    <property type="term" value="C:cytoplasm"/>
    <property type="evidence" value="ECO:0007669"/>
    <property type="project" value="TreeGrafter"/>
</dbReference>
<dbReference type="Proteomes" id="UP000243217">
    <property type="component" value="Unassembled WGS sequence"/>
</dbReference>
<gene>
    <name evidence="3" type="ORF">THRCLA_22496</name>
</gene>
<dbReference type="InterPro" id="IPR016161">
    <property type="entry name" value="Ald_DH/histidinol_DH"/>
</dbReference>
<dbReference type="EMBL" id="JNBS01002470">
    <property type="protein sequence ID" value="OQR90971.1"/>
    <property type="molecule type" value="Genomic_DNA"/>
</dbReference>
<evidence type="ECO:0000313" key="3">
    <source>
        <dbReference type="EMBL" id="OQR90971.1"/>
    </source>
</evidence>
<dbReference type="GO" id="GO:0004029">
    <property type="term" value="F:aldehyde dehydrogenase (NAD+) activity"/>
    <property type="evidence" value="ECO:0007669"/>
    <property type="project" value="TreeGrafter"/>
</dbReference>